<keyword evidence="5" id="KW-0997">Cell inner membrane</keyword>
<dbReference type="Proteomes" id="UP000680158">
    <property type="component" value="Unassembled WGS sequence"/>
</dbReference>
<comment type="similarity">
    <text evidence="9">Belongs to the methyl-accepting chemotaxis (MCP) protein family.</text>
</comment>
<dbReference type="PROSITE" id="PS50885">
    <property type="entry name" value="HAMP"/>
    <property type="match status" value="1"/>
</dbReference>
<feature type="transmembrane region" description="Helical" evidence="11">
    <location>
        <begin position="168"/>
        <end position="185"/>
    </location>
</feature>
<accession>A0A941I486</accession>
<dbReference type="FunFam" id="3.30.450.20:FF:000046">
    <property type="entry name" value="Aerotaxis sensor receptor"/>
    <property type="match status" value="1"/>
</dbReference>
<evidence type="ECO:0000256" key="10">
    <source>
        <dbReference type="PROSITE-ProRule" id="PRU00284"/>
    </source>
</evidence>
<name>A0A941I486_9BURK</name>
<keyword evidence="4" id="KW-0145">Chemotaxis</keyword>
<protein>
    <submittedName>
        <fullName evidence="15">PAS domain-containing protein</fullName>
    </submittedName>
</protein>
<dbReference type="CDD" id="cd11386">
    <property type="entry name" value="MCP_signal"/>
    <property type="match status" value="1"/>
</dbReference>
<gene>
    <name evidence="15" type="ORF">KDM92_11610</name>
</gene>
<dbReference type="GO" id="GO:0005886">
    <property type="term" value="C:plasma membrane"/>
    <property type="evidence" value="ECO:0007669"/>
    <property type="project" value="UniProtKB-SubCell"/>
</dbReference>
<dbReference type="NCBIfam" id="TIGR00229">
    <property type="entry name" value="sensory_box"/>
    <property type="match status" value="1"/>
</dbReference>
<evidence type="ECO:0000256" key="7">
    <source>
        <dbReference type="ARBA" id="ARBA00022989"/>
    </source>
</evidence>
<sequence>MRQNLPVTQVEYVLHESETIVSKTDLHGNITYANDDFIRISGYTESELIGAPQNILRHPDMPAEAFADLWHTIQAGKSWTGLVKNRCKNGDFYWVEATAAPLIKDAKVVGYTSIRVKPSRQQINAAETAYRAIKNGDHRLQIHEGAAIPRRRWSPLQWHAQLPISTRLLSFVVLMALLNAAIAWSSYSGRVSGSSDLLGFTLAMCGMVMAITFGLNCYQSIIPPLQQAASDIAVMSAGDLSGKIQSHGENEIGQMTQSLRVLQTNIKLLVGQIKQATEQVSQGANEIAIGNHDLSARTETQASSLEETASSIEELTSTVKQNADNAHKATDIVVETAAFADKGGQVVANVVQTMGSIKESSAKIADIIGVIDGIAFQTNILALNAAVEAARAGEQGRGFAVVASEVRALAQRSANAAKEIKTLINDSVEKVSLGSQQVDEAGKNMTEIVNDVKRAAEVMRDITIASHEQSAGIDLINQAMTQMDDMTQQNAALVEQAAAAADSMKMQAIGLSELVNTFKLIKGNQVATTRSSSIHLHSVSPEQTLVVARSQVQVKRLA</sequence>
<dbReference type="InterPro" id="IPR003660">
    <property type="entry name" value="HAMP_dom"/>
</dbReference>
<dbReference type="Pfam" id="PF00672">
    <property type="entry name" value="HAMP"/>
    <property type="match status" value="1"/>
</dbReference>
<dbReference type="CDD" id="cd06225">
    <property type="entry name" value="HAMP"/>
    <property type="match status" value="1"/>
</dbReference>
<keyword evidence="6 11" id="KW-0812">Transmembrane</keyword>
<evidence type="ECO:0000256" key="11">
    <source>
        <dbReference type="SAM" id="Phobius"/>
    </source>
</evidence>
<dbReference type="Gene3D" id="3.30.450.20">
    <property type="entry name" value="PAS domain"/>
    <property type="match status" value="1"/>
</dbReference>
<reference evidence="15 16" key="1">
    <citation type="submission" date="2021-04" db="EMBL/GenBank/DDBJ databases">
        <title>novel species isolated from subtropical streams in China.</title>
        <authorList>
            <person name="Lu H."/>
        </authorList>
    </citation>
    <scope>NUCLEOTIDE SEQUENCE [LARGE SCALE GENOMIC DNA]</scope>
    <source>
        <strain evidence="15 16">BYS107W</strain>
    </source>
</reference>
<dbReference type="InterPro" id="IPR000014">
    <property type="entry name" value="PAS"/>
</dbReference>
<comment type="subcellular location">
    <subcellularLocation>
        <location evidence="1">Cell inner membrane</location>
        <topology evidence="1">Multi-pass membrane protein</topology>
    </subcellularLocation>
</comment>
<evidence type="ECO:0000256" key="4">
    <source>
        <dbReference type="ARBA" id="ARBA00022500"/>
    </source>
</evidence>
<evidence type="ECO:0000256" key="2">
    <source>
        <dbReference type="ARBA" id="ARBA00022475"/>
    </source>
</evidence>
<dbReference type="PROSITE" id="PS50112">
    <property type="entry name" value="PAS"/>
    <property type="match status" value="1"/>
</dbReference>
<keyword evidence="7 11" id="KW-1133">Transmembrane helix</keyword>
<dbReference type="CDD" id="cd00130">
    <property type="entry name" value="PAS"/>
    <property type="match status" value="1"/>
</dbReference>
<keyword evidence="8 11" id="KW-0472">Membrane</keyword>
<dbReference type="Gene3D" id="1.10.287.950">
    <property type="entry name" value="Methyl-accepting chemotaxis protein"/>
    <property type="match status" value="1"/>
</dbReference>
<feature type="domain" description="Methyl-accepting transducer" evidence="12">
    <location>
        <begin position="276"/>
        <end position="505"/>
    </location>
</feature>
<keyword evidence="3" id="KW-0488">Methylation</keyword>
<evidence type="ECO:0000313" key="16">
    <source>
        <dbReference type="Proteomes" id="UP000680158"/>
    </source>
</evidence>
<dbReference type="InterPro" id="IPR035965">
    <property type="entry name" value="PAS-like_dom_sf"/>
</dbReference>
<evidence type="ECO:0000256" key="9">
    <source>
        <dbReference type="ARBA" id="ARBA00029447"/>
    </source>
</evidence>
<evidence type="ECO:0000259" key="12">
    <source>
        <dbReference type="PROSITE" id="PS50111"/>
    </source>
</evidence>
<dbReference type="InterPro" id="IPR004089">
    <property type="entry name" value="MCPsignal_dom"/>
</dbReference>
<dbReference type="SUPFAM" id="SSF58104">
    <property type="entry name" value="Methyl-accepting chemotaxis protein (MCP) signaling domain"/>
    <property type="match status" value="1"/>
</dbReference>
<dbReference type="SMART" id="SM00283">
    <property type="entry name" value="MA"/>
    <property type="match status" value="1"/>
</dbReference>
<dbReference type="PROSITE" id="PS50111">
    <property type="entry name" value="CHEMOTAXIS_TRANSDUC_2"/>
    <property type="match status" value="1"/>
</dbReference>
<dbReference type="InterPro" id="IPR051310">
    <property type="entry name" value="MCP_chemotaxis"/>
</dbReference>
<dbReference type="AlphaFoldDB" id="A0A941I486"/>
<dbReference type="RefSeq" id="WP_212684586.1">
    <property type="nucleotide sequence ID" value="NZ_JAGSPM010000006.1"/>
</dbReference>
<evidence type="ECO:0000256" key="8">
    <source>
        <dbReference type="ARBA" id="ARBA00023136"/>
    </source>
</evidence>
<dbReference type="PANTHER" id="PTHR43531">
    <property type="entry name" value="PROTEIN ICFG"/>
    <property type="match status" value="1"/>
</dbReference>
<keyword evidence="16" id="KW-1185">Reference proteome</keyword>
<evidence type="ECO:0000259" key="14">
    <source>
        <dbReference type="PROSITE" id="PS50885"/>
    </source>
</evidence>
<evidence type="ECO:0000256" key="6">
    <source>
        <dbReference type="ARBA" id="ARBA00022692"/>
    </source>
</evidence>
<evidence type="ECO:0000256" key="5">
    <source>
        <dbReference type="ARBA" id="ARBA00022519"/>
    </source>
</evidence>
<dbReference type="SUPFAM" id="SSF55785">
    <property type="entry name" value="PYP-like sensor domain (PAS domain)"/>
    <property type="match status" value="1"/>
</dbReference>
<comment type="caution">
    <text evidence="15">The sequence shown here is derived from an EMBL/GenBank/DDBJ whole genome shotgun (WGS) entry which is preliminary data.</text>
</comment>
<organism evidence="15 16">
    <name type="scientific">Undibacterium baiyunense</name>
    <dbReference type="NCBI Taxonomy" id="2828731"/>
    <lineage>
        <taxon>Bacteria</taxon>
        <taxon>Pseudomonadati</taxon>
        <taxon>Pseudomonadota</taxon>
        <taxon>Betaproteobacteria</taxon>
        <taxon>Burkholderiales</taxon>
        <taxon>Oxalobacteraceae</taxon>
        <taxon>Undibacterium</taxon>
    </lineage>
</organism>
<feature type="transmembrane region" description="Helical" evidence="11">
    <location>
        <begin position="197"/>
        <end position="218"/>
    </location>
</feature>
<dbReference type="GO" id="GO:0007165">
    <property type="term" value="P:signal transduction"/>
    <property type="evidence" value="ECO:0007669"/>
    <property type="project" value="UniProtKB-KW"/>
</dbReference>
<evidence type="ECO:0000256" key="1">
    <source>
        <dbReference type="ARBA" id="ARBA00004429"/>
    </source>
</evidence>
<dbReference type="InterPro" id="IPR013655">
    <property type="entry name" value="PAS_fold_3"/>
</dbReference>
<feature type="domain" description="PAS" evidence="13">
    <location>
        <begin position="6"/>
        <end position="50"/>
    </location>
</feature>
<dbReference type="EMBL" id="JAGSPM010000006">
    <property type="protein sequence ID" value="MBR7747231.1"/>
    <property type="molecule type" value="Genomic_DNA"/>
</dbReference>
<dbReference type="SMART" id="SM00091">
    <property type="entry name" value="PAS"/>
    <property type="match status" value="1"/>
</dbReference>
<dbReference type="GO" id="GO:0052131">
    <property type="term" value="P:positive aerotaxis"/>
    <property type="evidence" value="ECO:0007669"/>
    <property type="project" value="UniProtKB-ARBA"/>
</dbReference>
<evidence type="ECO:0000313" key="15">
    <source>
        <dbReference type="EMBL" id="MBR7747231.1"/>
    </source>
</evidence>
<dbReference type="GO" id="GO:0004888">
    <property type="term" value="F:transmembrane signaling receptor activity"/>
    <property type="evidence" value="ECO:0007669"/>
    <property type="project" value="TreeGrafter"/>
</dbReference>
<dbReference type="FunFam" id="1.10.287.950:FF:000001">
    <property type="entry name" value="Methyl-accepting chemotaxis sensory transducer"/>
    <property type="match status" value="1"/>
</dbReference>
<dbReference type="Pfam" id="PF00015">
    <property type="entry name" value="MCPsignal"/>
    <property type="match status" value="1"/>
</dbReference>
<proteinExistence type="inferred from homology"/>
<keyword evidence="2" id="KW-1003">Cell membrane</keyword>
<evidence type="ECO:0000256" key="3">
    <source>
        <dbReference type="ARBA" id="ARBA00022481"/>
    </source>
</evidence>
<dbReference type="Pfam" id="PF08447">
    <property type="entry name" value="PAS_3"/>
    <property type="match status" value="1"/>
</dbReference>
<dbReference type="PANTHER" id="PTHR43531:SF14">
    <property type="entry name" value="METHYL-ACCEPTING CHEMOTAXIS PROTEIN I-RELATED"/>
    <property type="match status" value="1"/>
</dbReference>
<evidence type="ECO:0000259" key="13">
    <source>
        <dbReference type="PROSITE" id="PS50112"/>
    </source>
</evidence>
<dbReference type="SMART" id="SM00304">
    <property type="entry name" value="HAMP"/>
    <property type="match status" value="1"/>
</dbReference>
<feature type="domain" description="HAMP" evidence="14">
    <location>
        <begin position="219"/>
        <end position="271"/>
    </location>
</feature>
<keyword evidence="10" id="KW-0807">Transducer</keyword>